<keyword evidence="3 10" id="KW-0812">Transmembrane</keyword>
<evidence type="ECO:0000256" key="7">
    <source>
        <dbReference type="ARBA" id="ARBA00023136"/>
    </source>
</evidence>
<evidence type="ECO:0000256" key="2">
    <source>
        <dbReference type="ARBA" id="ARBA00022448"/>
    </source>
</evidence>
<keyword evidence="2" id="KW-0813">Transport</keyword>
<feature type="transmembrane region" description="Helical" evidence="10">
    <location>
        <begin position="144"/>
        <end position="165"/>
    </location>
</feature>
<dbReference type="InterPro" id="IPR001807">
    <property type="entry name" value="ClC"/>
</dbReference>
<feature type="transmembrane region" description="Helical" evidence="10">
    <location>
        <begin position="251"/>
        <end position="274"/>
    </location>
</feature>
<keyword evidence="5 10" id="KW-1133">Transmembrane helix</keyword>
<feature type="region of interest" description="Disordered" evidence="9">
    <location>
        <begin position="412"/>
        <end position="448"/>
    </location>
</feature>
<protein>
    <submittedName>
        <fullName evidence="11">Chloride channel protein clh-3</fullName>
    </submittedName>
</protein>
<dbReference type="InterPro" id="IPR046342">
    <property type="entry name" value="CBS_dom_sf"/>
</dbReference>
<feature type="transmembrane region" description="Helical" evidence="10">
    <location>
        <begin position="203"/>
        <end position="231"/>
    </location>
</feature>
<evidence type="ECO:0000256" key="3">
    <source>
        <dbReference type="ARBA" id="ARBA00022692"/>
    </source>
</evidence>
<keyword evidence="12" id="KW-1185">Reference proteome</keyword>
<keyword evidence="6" id="KW-0406">Ion transport</keyword>
<feature type="compositionally biased region" description="Polar residues" evidence="9">
    <location>
        <begin position="868"/>
        <end position="879"/>
    </location>
</feature>
<accession>A0ABQ9XP46</accession>
<evidence type="ECO:0000256" key="1">
    <source>
        <dbReference type="ARBA" id="ARBA00004141"/>
    </source>
</evidence>
<dbReference type="SUPFAM" id="SSF81340">
    <property type="entry name" value="Clc chloride channel"/>
    <property type="match status" value="1"/>
</dbReference>
<feature type="region of interest" description="Disordered" evidence="9">
    <location>
        <begin position="1151"/>
        <end position="1181"/>
    </location>
</feature>
<evidence type="ECO:0000256" key="5">
    <source>
        <dbReference type="ARBA" id="ARBA00022989"/>
    </source>
</evidence>
<evidence type="ECO:0000256" key="10">
    <source>
        <dbReference type="SAM" id="Phobius"/>
    </source>
</evidence>
<evidence type="ECO:0000256" key="4">
    <source>
        <dbReference type="ARBA" id="ARBA00022737"/>
    </source>
</evidence>
<feature type="compositionally biased region" description="Polar residues" evidence="9">
    <location>
        <begin position="424"/>
        <end position="448"/>
    </location>
</feature>
<name>A0ABQ9XP46_9EUKA</name>
<feature type="transmembrane region" description="Helical" evidence="10">
    <location>
        <begin position="578"/>
        <end position="600"/>
    </location>
</feature>
<proteinExistence type="predicted"/>
<feature type="compositionally biased region" description="Low complexity" evidence="9">
    <location>
        <begin position="412"/>
        <end position="423"/>
    </location>
</feature>
<dbReference type="PANTHER" id="PTHR45720:SF10">
    <property type="entry name" value="CHLORIDE CHANNEL PROTEIN 2"/>
    <property type="match status" value="1"/>
</dbReference>
<evidence type="ECO:0000256" key="8">
    <source>
        <dbReference type="ARBA" id="ARBA00023214"/>
    </source>
</evidence>
<feature type="transmembrane region" description="Helical" evidence="10">
    <location>
        <begin position="642"/>
        <end position="666"/>
    </location>
</feature>
<dbReference type="Pfam" id="PF00654">
    <property type="entry name" value="Voltage_CLC"/>
    <property type="match status" value="2"/>
</dbReference>
<dbReference type="SUPFAM" id="SSF54631">
    <property type="entry name" value="CBS-domain pair"/>
    <property type="match status" value="2"/>
</dbReference>
<feature type="transmembrane region" description="Helical" evidence="10">
    <location>
        <begin position="101"/>
        <end position="123"/>
    </location>
</feature>
<feature type="region of interest" description="Disordered" evidence="9">
    <location>
        <begin position="849"/>
        <end position="884"/>
    </location>
</feature>
<dbReference type="InterPro" id="IPR050970">
    <property type="entry name" value="Cl_channel_volt-gated"/>
</dbReference>
<feature type="compositionally biased region" description="Basic and acidic residues" evidence="9">
    <location>
        <begin position="1003"/>
        <end position="1014"/>
    </location>
</feature>
<keyword evidence="7 10" id="KW-0472">Membrane</keyword>
<dbReference type="PRINTS" id="PR00762">
    <property type="entry name" value="CLCHANNEL"/>
</dbReference>
<feature type="transmembrane region" description="Helical" evidence="10">
    <location>
        <begin position="286"/>
        <end position="306"/>
    </location>
</feature>
<dbReference type="Gene3D" id="1.10.3080.10">
    <property type="entry name" value="Clc chloride channel"/>
    <property type="match status" value="2"/>
</dbReference>
<comment type="caution">
    <text evidence="11">The sequence shown here is derived from an EMBL/GenBank/DDBJ whole genome shotgun (WGS) entry which is preliminary data.</text>
</comment>
<dbReference type="EMBL" id="JARBJD010000095">
    <property type="protein sequence ID" value="KAK2953118.1"/>
    <property type="molecule type" value="Genomic_DNA"/>
</dbReference>
<feature type="transmembrane region" description="Helical" evidence="10">
    <location>
        <begin position="326"/>
        <end position="347"/>
    </location>
</feature>
<feature type="transmembrane region" description="Helical" evidence="10">
    <location>
        <begin position="543"/>
        <end position="566"/>
    </location>
</feature>
<dbReference type="Proteomes" id="UP001281761">
    <property type="component" value="Unassembled WGS sequence"/>
</dbReference>
<keyword evidence="8" id="KW-0868">Chloride</keyword>
<dbReference type="PANTHER" id="PTHR45720">
    <property type="entry name" value="CHLORIDE CHANNEL PROTEIN 2"/>
    <property type="match status" value="1"/>
</dbReference>
<comment type="subcellular location">
    <subcellularLocation>
        <location evidence="1">Membrane</location>
        <topology evidence="1">Multi-pass membrane protein</topology>
    </subcellularLocation>
</comment>
<feature type="transmembrane region" description="Helical" evidence="10">
    <location>
        <begin position="499"/>
        <end position="523"/>
    </location>
</feature>
<evidence type="ECO:0000256" key="6">
    <source>
        <dbReference type="ARBA" id="ARBA00023065"/>
    </source>
</evidence>
<feature type="region of interest" description="Disordered" evidence="9">
    <location>
        <begin position="1002"/>
        <end position="1042"/>
    </location>
</feature>
<gene>
    <name evidence="11" type="ORF">BLNAU_11903</name>
</gene>
<dbReference type="InterPro" id="IPR014743">
    <property type="entry name" value="Cl-channel_core"/>
</dbReference>
<sequence>MCLDIPILSSFIPEQFAEYALREQKNIKQNTLDNFKFDLYYSIASKKASASSVAGTNRYSSLAITQLAKQSFIHSHKKDQRPSKFIPIYNFFRHHTLVQHMLFQILLALIIAAVSFFQDWMILVPFSKLKTWFLSLPKTRSGEIGVHLGYSSILGAIAVFLTAGLSPQAGSGSGIPEVIAIMSGVSFPQFLRFRTMLAKVFGCMFAVASGLFVGRTGPMCSASFICSYLLMERIPFFRNFLKTESLKRSNLAIALAMGYAATMYSPIGGVLFSIELTSSVFPTRQYGRTFMAAVGAGILFRFLSYLDYSPLGKLPSSPAFPQIYEIPLFIVASVLIGLFVVLFIRLAKLVATLYRRIESWGTPHVVTSLDFPTQNVASFSGIKTVVNMTTMEAIAKNDEKRKQLQLRRLLGRQQSQASLRRASTTSMIPLSQPSSDPHTENPSQASTVNLRKTTTVSMRNQKRMINLKREMAETDAKPADKGSYSSRALKWLKSVWRRIVIAMVVSLGVAGLTIPYEVFGAAAKGGGGLFMDMMRNPLPSSYQSSWGGSFNTLATLALVTLIKVFIMPFCMQTAVPAGIVMPSLVTGSLLGRIIGQFLFWLSPTYFPTPETYAAVGATAYLAGATHTISPALIVIECTSMPNIALPCVIGAVCGYYVSQLFGGSLFDMIRDFRKIPAIKPILPESCDPNIQTVRTLMKSNQIFLTRSPTLREIRAATKKATLVNASYIPLIESKKDPVLVGAVTVSSLQTLLNNRTMLERAIIASINVPPLVDVAFIESSQQNSQLAFYQIAMDNHKKVMRNKEQLRKHRHVIQRFIPTKRPPADLFMSSSIKPFQSTNTLSSLSPSLPHYHPLSSNPPTPSLPINASDISHASPFSPQQEHHSPLIRSGNWNNLQPVDISDVLGKPLIITTPHTAVDTHPPTPISHIGSHLSLSSMVPHANIDLPFMSLDQGAASHPVPTVPSAIRLNPPRNSALNLRKKRLGKRHRRVPDYVVQQGVLNVDHTKRQSQRDSPLDTPNMTDGDGSVADDMSTVSDDTDHPRVVPQLRNEILKQNLEDDDVLFDMVARERLQMVKKDEELAVIEMNEQWVLIDDSPFQLHINTTLNKAQGIFTMLALNFCIVTDKGRYKGILFRSDFEQLFRTEHDVQRSRRIEKEKARKRTKEPQSAYQQNVKDAEELQETVEDPPFSITTSSEDINEQRTTSVNITYIFQYFIYMCPTGISNFKFLPDHPKFTQNQNRRLASVNNESTNFPPKLTAQVYILIIIYRMKRRKF</sequence>
<keyword evidence="4" id="KW-0677">Repeat</keyword>
<organism evidence="11 12">
    <name type="scientific">Blattamonas nauphoetae</name>
    <dbReference type="NCBI Taxonomy" id="2049346"/>
    <lineage>
        <taxon>Eukaryota</taxon>
        <taxon>Metamonada</taxon>
        <taxon>Preaxostyla</taxon>
        <taxon>Oxymonadida</taxon>
        <taxon>Blattamonas</taxon>
    </lineage>
</organism>
<evidence type="ECO:0000313" key="11">
    <source>
        <dbReference type="EMBL" id="KAK2953118.1"/>
    </source>
</evidence>
<dbReference type="Gene3D" id="3.10.580.10">
    <property type="entry name" value="CBS-domain"/>
    <property type="match status" value="1"/>
</dbReference>
<evidence type="ECO:0000313" key="12">
    <source>
        <dbReference type="Proteomes" id="UP001281761"/>
    </source>
</evidence>
<reference evidence="11 12" key="1">
    <citation type="journal article" date="2022" name="bioRxiv">
        <title>Genomics of Preaxostyla Flagellates Illuminates Evolutionary Transitions and the Path Towards Mitochondrial Loss.</title>
        <authorList>
            <person name="Novak L.V.F."/>
            <person name="Treitli S.C."/>
            <person name="Pyrih J."/>
            <person name="Halakuc P."/>
            <person name="Pipaliya S.V."/>
            <person name="Vacek V."/>
            <person name="Brzon O."/>
            <person name="Soukal P."/>
            <person name="Eme L."/>
            <person name="Dacks J.B."/>
            <person name="Karnkowska A."/>
            <person name="Elias M."/>
            <person name="Hampl V."/>
        </authorList>
    </citation>
    <scope>NUCLEOTIDE SEQUENCE [LARGE SCALE GENOMIC DNA]</scope>
    <source>
        <strain evidence="11">NAU3</strain>
        <tissue evidence="11">Gut</tissue>
    </source>
</reference>
<feature type="transmembrane region" description="Helical" evidence="10">
    <location>
        <begin position="612"/>
        <end position="635"/>
    </location>
</feature>
<evidence type="ECO:0000256" key="9">
    <source>
        <dbReference type="SAM" id="MobiDB-lite"/>
    </source>
</evidence>